<dbReference type="Gene3D" id="2.30.180.10">
    <property type="entry name" value="FAS1 domain"/>
    <property type="match status" value="1"/>
</dbReference>
<dbReference type="GO" id="GO:0006801">
    <property type="term" value="P:superoxide metabolic process"/>
    <property type="evidence" value="ECO:0007669"/>
    <property type="project" value="InterPro"/>
</dbReference>
<dbReference type="Pfam" id="PF02469">
    <property type="entry name" value="Fasciclin"/>
    <property type="match status" value="1"/>
</dbReference>
<name>A0A7S4AL37_9STRA</name>
<gene>
    <name evidence="2" type="ORF">PAUS00366_LOCUS12257</name>
</gene>
<dbReference type="SUPFAM" id="SSF82153">
    <property type="entry name" value="FAS1 domain"/>
    <property type="match status" value="1"/>
</dbReference>
<sequence>MISMDAIYFMASTLPLGDSGITSNTVLFIPKWEGMDNAPTDVVCFVGSASGLDPDIQSANGGGGGDCTAANGCGVHIHAGMDCESTESQGGHWYNEAPLDFTDPWALIGYEQTNAAGLGQFASCVYTGFDVASDPTLLVGRAFIVHREDGSRASCGLISKAPHGYKPVTYAADTVPIPGTGTGHKTNPTSGRVEVMANVEESVADGVCYMGYTMGLEPDVESFLAGTGGYQCDVPNGCGAHIHSGTGCKNAQVQGGHYYDKAELPVDPWALESYLRTDSFGDAALIGCTLTGSDAADYDARPFIVHKPDGSRLLCGLLEADGDSGDDTPCESKKDCMEGEYCGTKGVCMAHSTCMVQPDCQAPGHDIYYPLCLGTESCSDGKCGKVCDVDGFGEHTEYESCTTGVKTEEMSLHTIACSFCEDNSQYCSMCDLFNKCDTDHLLSTGMYTAFFPTDKAFKESAETISSLSEKEVCNIFSFHFHKGEALRSKDLHCTGLIEMLNGKDSRTKCDDGEKYQKGSGNKKSRKIPKIIDGSGLTGCNGKIITIDQLLLPPH</sequence>
<dbReference type="GO" id="GO:0046872">
    <property type="term" value="F:metal ion binding"/>
    <property type="evidence" value="ECO:0007669"/>
    <property type="project" value="InterPro"/>
</dbReference>
<dbReference type="EMBL" id="HBIX01016960">
    <property type="protein sequence ID" value="CAE0719503.1"/>
    <property type="molecule type" value="Transcribed_RNA"/>
</dbReference>
<proteinExistence type="predicted"/>
<organism evidence="2">
    <name type="scientific">Pseudo-nitzschia australis</name>
    <dbReference type="NCBI Taxonomy" id="44445"/>
    <lineage>
        <taxon>Eukaryota</taxon>
        <taxon>Sar</taxon>
        <taxon>Stramenopiles</taxon>
        <taxon>Ochrophyta</taxon>
        <taxon>Bacillariophyta</taxon>
        <taxon>Bacillariophyceae</taxon>
        <taxon>Bacillariophycidae</taxon>
        <taxon>Bacillariales</taxon>
        <taxon>Bacillariaceae</taxon>
        <taxon>Pseudo-nitzschia</taxon>
    </lineage>
</organism>
<protein>
    <recommendedName>
        <fullName evidence="1">FAS1 domain-containing protein</fullName>
    </recommendedName>
</protein>
<dbReference type="InterPro" id="IPR036423">
    <property type="entry name" value="SOD-like_Cu/Zn_dom_sf"/>
</dbReference>
<dbReference type="SUPFAM" id="SSF49329">
    <property type="entry name" value="Cu,Zn superoxide dismutase-like"/>
    <property type="match status" value="1"/>
</dbReference>
<dbReference type="AlphaFoldDB" id="A0A7S4AL37"/>
<evidence type="ECO:0000259" key="1">
    <source>
        <dbReference type="SMART" id="SM00554"/>
    </source>
</evidence>
<accession>A0A7S4AL37</accession>
<reference evidence="2" key="1">
    <citation type="submission" date="2021-01" db="EMBL/GenBank/DDBJ databases">
        <authorList>
            <person name="Corre E."/>
            <person name="Pelletier E."/>
            <person name="Niang G."/>
            <person name="Scheremetjew M."/>
            <person name="Finn R."/>
            <person name="Kale V."/>
            <person name="Holt S."/>
            <person name="Cochrane G."/>
            <person name="Meng A."/>
            <person name="Brown T."/>
            <person name="Cohen L."/>
        </authorList>
    </citation>
    <scope>NUCLEOTIDE SEQUENCE</scope>
    <source>
        <strain evidence="2">10249 10 AB</strain>
    </source>
</reference>
<feature type="domain" description="FAS1" evidence="1">
    <location>
        <begin position="448"/>
        <end position="553"/>
    </location>
</feature>
<dbReference type="SMART" id="SM00554">
    <property type="entry name" value="FAS1"/>
    <property type="match status" value="1"/>
</dbReference>
<dbReference type="InterPro" id="IPR036378">
    <property type="entry name" value="FAS1_dom_sf"/>
</dbReference>
<evidence type="ECO:0000313" key="2">
    <source>
        <dbReference type="EMBL" id="CAE0719503.1"/>
    </source>
</evidence>
<dbReference type="InterPro" id="IPR000782">
    <property type="entry name" value="FAS1_domain"/>
</dbReference>